<evidence type="ECO:0000259" key="14">
    <source>
        <dbReference type="PROSITE" id="PS51194"/>
    </source>
</evidence>
<dbReference type="GO" id="GO:0043138">
    <property type="term" value="F:3'-5' DNA helicase activity"/>
    <property type="evidence" value="ECO:0007669"/>
    <property type="project" value="UniProtKB-EC"/>
</dbReference>
<dbReference type="GO" id="GO:0016787">
    <property type="term" value="F:hydrolase activity"/>
    <property type="evidence" value="ECO:0007669"/>
    <property type="project" value="UniProtKB-KW"/>
</dbReference>
<dbReference type="GO" id="GO:0009378">
    <property type="term" value="F:four-way junction helicase activity"/>
    <property type="evidence" value="ECO:0007669"/>
    <property type="project" value="TreeGrafter"/>
</dbReference>
<dbReference type="SMART" id="SM00490">
    <property type="entry name" value="HELICc"/>
    <property type="match status" value="1"/>
</dbReference>
<dbReference type="InterPro" id="IPR001650">
    <property type="entry name" value="Helicase_C-like"/>
</dbReference>
<dbReference type="Proteomes" id="UP000324376">
    <property type="component" value="Unassembled WGS sequence"/>
</dbReference>
<keyword evidence="3" id="KW-0547">Nucleotide-binding</keyword>
<dbReference type="Gene3D" id="1.10.10.10">
    <property type="entry name" value="Winged helix-like DNA-binding domain superfamily/Winged helix DNA-binding domain"/>
    <property type="match status" value="1"/>
</dbReference>
<keyword evidence="4" id="KW-0378">Hydrolase</keyword>
<dbReference type="GO" id="GO:0006310">
    <property type="term" value="P:DNA recombination"/>
    <property type="evidence" value="ECO:0007669"/>
    <property type="project" value="InterPro"/>
</dbReference>
<evidence type="ECO:0000259" key="13">
    <source>
        <dbReference type="PROSITE" id="PS51192"/>
    </source>
</evidence>
<gene>
    <name evidence="15" type="ORF">BD809_103172</name>
</gene>
<evidence type="ECO:0000256" key="4">
    <source>
        <dbReference type="ARBA" id="ARBA00022801"/>
    </source>
</evidence>
<dbReference type="FunFam" id="3.40.50.300:FF:001389">
    <property type="entry name" value="ATP-dependent DNA helicase RecQ"/>
    <property type="match status" value="1"/>
</dbReference>
<keyword evidence="8" id="KW-0413">Isomerase</keyword>
<name>A0A5S5C919_9FLAO</name>
<feature type="domain" description="Helicase C-terminal" evidence="14">
    <location>
        <begin position="217"/>
        <end position="363"/>
    </location>
</feature>
<dbReference type="InterPro" id="IPR036388">
    <property type="entry name" value="WH-like_DNA-bd_sf"/>
</dbReference>
<accession>A0A5S5C919</accession>
<keyword evidence="2" id="KW-0479">Metal-binding</keyword>
<comment type="catalytic activity">
    <reaction evidence="9">
        <text>Couples ATP hydrolysis with the unwinding of duplex DNA by translocating in the 3'-5' direction.</text>
        <dbReference type="EC" id="5.6.2.4"/>
    </reaction>
</comment>
<comment type="caution">
    <text evidence="15">The sequence shown here is derived from an EMBL/GenBank/DDBJ whole genome shotgun (WGS) entry which is preliminary data.</text>
</comment>
<comment type="similarity">
    <text evidence="1">Belongs to the helicase family. RecQ subfamily.</text>
</comment>
<evidence type="ECO:0000256" key="10">
    <source>
        <dbReference type="ARBA" id="ARBA00034808"/>
    </source>
</evidence>
<evidence type="ECO:0000256" key="8">
    <source>
        <dbReference type="ARBA" id="ARBA00023235"/>
    </source>
</evidence>
<evidence type="ECO:0000256" key="11">
    <source>
        <dbReference type="ARBA" id="ARBA00044535"/>
    </source>
</evidence>
<dbReference type="Pfam" id="PF00271">
    <property type="entry name" value="Helicase_C"/>
    <property type="match status" value="1"/>
</dbReference>
<dbReference type="AlphaFoldDB" id="A0A5S5C919"/>
<dbReference type="GO" id="GO:0046872">
    <property type="term" value="F:metal ion binding"/>
    <property type="evidence" value="ECO:0007669"/>
    <property type="project" value="UniProtKB-KW"/>
</dbReference>
<dbReference type="Gene3D" id="3.40.50.300">
    <property type="entry name" value="P-loop containing nucleotide triphosphate hydrolases"/>
    <property type="match status" value="2"/>
</dbReference>
<dbReference type="PANTHER" id="PTHR13710:SF105">
    <property type="entry name" value="ATP-DEPENDENT DNA HELICASE Q1"/>
    <property type="match status" value="1"/>
</dbReference>
<protein>
    <recommendedName>
        <fullName evidence="11">ATP-dependent DNA helicase RecQ</fullName>
        <ecNumber evidence="10">5.6.2.4</ecNumber>
    </recommendedName>
    <alternativeName>
        <fullName evidence="12">DNA 3'-5' helicase RecQ</fullName>
    </alternativeName>
</protein>
<dbReference type="GO" id="GO:0003677">
    <property type="term" value="F:DNA binding"/>
    <property type="evidence" value="ECO:0007669"/>
    <property type="project" value="UniProtKB-KW"/>
</dbReference>
<dbReference type="Pfam" id="PF00270">
    <property type="entry name" value="DEAD"/>
    <property type="match status" value="1"/>
</dbReference>
<dbReference type="EC" id="5.6.2.4" evidence="10"/>
<evidence type="ECO:0000256" key="6">
    <source>
        <dbReference type="ARBA" id="ARBA00022840"/>
    </source>
</evidence>
<dbReference type="GO" id="GO:0005737">
    <property type="term" value="C:cytoplasm"/>
    <property type="evidence" value="ECO:0007669"/>
    <property type="project" value="TreeGrafter"/>
</dbReference>
<dbReference type="InterPro" id="IPR011545">
    <property type="entry name" value="DEAD/DEAH_box_helicase_dom"/>
</dbReference>
<organism evidence="15 16">
    <name type="scientific">Aquimarina intermedia</name>
    <dbReference type="NCBI Taxonomy" id="350814"/>
    <lineage>
        <taxon>Bacteria</taxon>
        <taxon>Pseudomonadati</taxon>
        <taxon>Bacteroidota</taxon>
        <taxon>Flavobacteriia</taxon>
        <taxon>Flavobacteriales</taxon>
        <taxon>Flavobacteriaceae</taxon>
        <taxon>Aquimarina</taxon>
    </lineage>
</organism>
<keyword evidence="7" id="KW-0238">DNA-binding</keyword>
<dbReference type="NCBIfam" id="TIGR00614">
    <property type="entry name" value="recQ_fam"/>
    <property type="match status" value="1"/>
</dbReference>
<dbReference type="PROSITE" id="PS51192">
    <property type="entry name" value="HELICASE_ATP_BIND_1"/>
    <property type="match status" value="1"/>
</dbReference>
<dbReference type="GO" id="GO:0043590">
    <property type="term" value="C:bacterial nucleoid"/>
    <property type="evidence" value="ECO:0007669"/>
    <property type="project" value="TreeGrafter"/>
</dbReference>
<dbReference type="SUPFAM" id="SSF52540">
    <property type="entry name" value="P-loop containing nucleoside triphosphate hydrolases"/>
    <property type="match status" value="1"/>
</dbReference>
<dbReference type="RefSeq" id="WP_148782108.1">
    <property type="nucleotide sequence ID" value="NZ_VNHU01000003.1"/>
</dbReference>
<evidence type="ECO:0000256" key="9">
    <source>
        <dbReference type="ARBA" id="ARBA00034617"/>
    </source>
</evidence>
<dbReference type="Pfam" id="PF16124">
    <property type="entry name" value="RecQ_Zn_bind"/>
    <property type="match status" value="1"/>
</dbReference>
<proteinExistence type="inferred from homology"/>
<dbReference type="InterPro" id="IPR004589">
    <property type="entry name" value="DNA_helicase_ATP-dep_RecQ"/>
</dbReference>
<dbReference type="CDD" id="cd17920">
    <property type="entry name" value="DEXHc_RecQ"/>
    <property type="match status" value="1"/>
</dbReference>
<evidence type="ECO:0000256" key="2">
    <source>
        <dbReference type="ARBA" id="ARBA00022723"/>
    </source>
</evidence>
<dbReference type="InterPro" id="IPR032284">
    <property type="entry name" value="RecQ_Zn-bd"/>
</dbReference>
<evidence type="ECO:0000313" key="15">
    <source>
        <dbReference type="EMBL" id="TYP75108.1"/>
    </source>
</evidence>
<reference evidence="15 16" key="1">
    <citation type="submission" date="2019-07" db="EMBL/GenBank/DDBJ databases">
        <title>Genomic Encyclopedia of Archaeal and Bacterial Type Strains, Phase II (KMG-II): from individual species to whole genera.</title>
        <authorList>
            <person name="Goeker M."/>
        </authorList>
    </citation>
    <scope>NUCLEOTIDE SEQUENCE [LARGE SCALE GENOMIC DNA]</scope>
    <source>
        <strain evidence="15 16">DSM 17527</strain>
    </source>
</reference>
<evidence type="ECO:0000256" key="3">
    <source>
        <dbReference type="ARBA" id="ARBA00022741"/>
    </source>
</evidence>
<keyword evidence="16" id="KW-1185">Reference proteome</keyword>
<keyword evidence="6" id="KW-0067">ATP-binding</keyword>
<evidence type="ECO:0000256" key="1">
    <source>
        <dbReference type="ARBA" id="ARBA00005446"/>
    </source>
</evidence>
<evidence type="ECO:0000256" key="7">
    <source>
        <dbReference type="ARBA" id="ARBA00023125"/>
    </source>
</evidence>
<sequence>MSSALQILHKYWKHESFKPSQEQVITSLADGNDTLALLPTGGGKSICFQVPALMQEGICIVISPLIALMQDQVRNLNDRGIKALALPSGISYKDLDTLLDNCIYGNYRFLYLSPERLLQDLVQERIKRMKVNYVAVDEAHCISQWGNDFRPSYKKIKILRQIHPTVPIIALTASATPKVIEDIKMELELFQPNIYKASFYRNNLGYWTIKATDKRYQLLRILKKYEGSSILYVRNRKTAVELTEFLKASHIKAEYYHGGVDSKLKTERFNSWMQDKTRVMVATNAFGMGIDKPDVRTVIHYHIPESIESYFQEAGRGGRDDKQALAFLLHNENDSIRLDNQFIKVLPDSAYVQFVYRKLSNYFQISYGEGEQSIHDFNFNTFCKTYNLNTTITYNALLLLDRCSVISFVQRFSKKSAIHITSTQNQLLNYSADQKVTSLIIKGILRTYGGIFDDETPINIPLLASKLAMDETLIINTLTTLQDEGLLTFTYAQSDAEIIFLVPREDELTINRIRHHIKEYTQSKVEKVAAMVSFIKNTSQCRSQQLLEYFGEKKPDECEICSYCYTNQQNKTSFDTKAIQHQIVVLLKNKNQSSRTLVEQLAYPETVVLEIIKEMNIHGVIKINPDNTYQLTTI</sequence>
<feature type="domain" description="Helicase ATP-binding" evidence="13">
    <location>
        <begin position="25"/>
        <end position="193"/>
    </location>
</feature>
<dbReference type="PANTHER" id="PTHR13710">
    <property type="entry name" value="DNA HELICASE RECQ FAMILY MEMBER"/>
    <property type="match status" value="1"/>
</dbReference>
<evidence type="ECO:0000256" key="5">
    <source>
        <dbReference type="ARBA" id="ARBA00022806"/>
    </source>
</evidence>
<evidence type="ECO:0000313" key="16">
    <source>
        <dbReference type="Proteomes" id="UP000324376"/>
    </source>
</evidence>
<dbReference type="InterPro" id="IPR027417">
    <property type="entry name" value="P-loop_NTPase"/>
</dbReference>
<dbReference type="GO" id="GO:0006281">
    <property type="term" value="P:DNA repair"/>
    <property type="evidence" value="ECO:0007669"/>
    <property type="project" value="TreeGrafter"/>
</dbReference>
<dbReference type="GO" id="GO:0005524">
    <property type="term" value="F:ATP binding"/>
    <property type="evidence" value="ECO:0007669"/>
    <property type="project" value="UniProtKB-KW"/>
</dbReference>
<dbReference type="InterPro" id="IPR014001">
    <property type="entry name" value="Helicase_ATP-bd"/>
</dbReference>
<dbReference type="OrthoDB" id="9763310at2"/>
<keyword evidence="5 15" id="KW-0347">Helicase</keyword>
<dbReference type="GO" id="GO:0030894">
    <property type="term" value="C:replisome"/>
    <property type="evidence" value="ECO:0007669"/>
    <property type="project" value="TreeGrafter"/>
</dbReference>
<dbReference type="PROSITE" id="PS51194">
    <property type="entry name" value="HELICASE_CTER"/>
    <property type="match status" value="1"/>
</dbReference>
<dbReference type="SMART" id="SM00487">
    <property type="entry name" value="DEXDc"/>
    <property type="match status" value="1"/>
</dbReference>
<dbReference type="EMBL" id="VNHU01000003">
    <property type="protein sequence ID" value="TYP75108.1"/>
    <property type="molecule type" value="Genomic_DNA"/>
</dbReference>
<evidence type="ECO:0000256" key="12">
    <source>
        <dbReference type="ARBA" id="ARBA00044550"/>
    </source>
</evidence>